<dbReference type="EMBL" id="MU276798">
    <property type="protein sequence ID" value="KAI0037657.1"/>
    <property type="molecule type" value="Genomic_DNA"/>
</dbReference>
<dbReference type="Proteomes" id="UP000814033">
    <property type="component" value="Unassembled WGS sequence"/>
</dbReference>
<comment type="caution">
    <text evidence="1">The sequence shown here is derived from an EMBL/GenBank/DDBJ whole genome shotgun (WGS) entry which is preliminary data.</text>
</comment>
<accession>A0ACB8R1A3</accession>
<feature type="non-terminal residue" evidence="1">
    <location>
        <position position="121"/>
    </location>
</feature>
<organism evidence="1 2">
    <name type="scientific">Auriscalpium vulgare</name>
    <dbReference type="NCBI Taxonomy" id="40419"/>
    <lineage>
        <taxon>Eukaryota</taxon>
        <taxon>Fungi</taxon>
        <taxon>Dikarya</taxon>
        <taxon>Basidiomycota</taxon>
        <taxon>Agaricomycotina</taxon>
        <taxon>Agaricomycetes</taxon>
        <taxon>Russulales</taxon>
        <taxon>Auriscalpiaceae</taxon>
        <taxon>Auriscalpium</taxon>
    </lineage>
</organism>
<sequence length="121" mass="12990">MSNQARVDGVHTQGARRGWRNGAWWTSGSGTTARRTSPVLAACDTICHHAGVDEEQTCGLGIGSSCTSLWKISTGTALVDSAPASHVARRPLQESGQDVQGSEPEGRHCHFHRAPQERTEE</sequence>
<evidence type="ECO:0000313" key="1">
    <source>
        <dbReference type="EMBL" id="KAI0037657.1"/>
    </source>
</evidence>
<reference evidence="1" key="1">
    <citation type="submission" date="2021-02" db="EMBL/GenBank/DDBJ databases">
        <authorList>
            <consortium name="DOE Joint Genome Institute"/>
            <person name="Ahrendt S."/>
            <person name="Looney B.P."/>
            <person name="Miyauchi S."/>
            <person name="Morin E."/>
            <person name="Drula E."/>
            <person name="Courty P.E."/>
            <person name="Chicoki N."/>
            <person name="Fauchery L."/>
            <person name="Kohler A."/>
            <person name="Kuo A."/>
            <person name="Labutti K."/>
            <person name="Pangilinan J."/>
            <person name="Lipzen A."/>
            <person name="Riley R."/>
            <person name="Andreopoulos W."/>
            <person name="He G."/>
            <person name="Johnson J."/>
            <person name="Barry K.W."/>
            <person name="Grigoriev I.V."/>
            <person name="Nagy L."/>
            <person name="Hibbett D."/>
            <person name="Henrissat B."/>
            <person name="Matheny P.B."/>
            <person name="Labbe J."/>
            <person name="Martin F."/>
        </authorList>
    </citation>
    <scope>NUCLEOTIDE SEQUENCE</scope>
    <source>
        <strain evidence="1">FP105234-sp</strain>
    </source>
</reference>
<evidence type="ECO:0000313" key="2">
    <source>
        <dbReference type="Proteomes" id="UP000814033"/>
    </source>
</evidence>
<reference evidence="1" key="2">
    <citation type="journal article" date="2022" name="New Phytol.">
        <title>Evolutionary transition to the ectomycorrhizal habit in the genomes of a hyperdiverse lineage of mushroom-forming fungi.</title>
        <authorList>
            <person name="Looney B."/>
            <person name="Miyauchi S."/>
            <person name="Morin E."/>
            <person name="Drula E."/>
            <person name="Courty P.E."/>
            <person name="Kohler A."/>
            <person name="Kuo A."/>
            <person name="LaButti K."/>
            <person name="Pangilinan J."/>
            <person name="Lipzen A."/>
            <person name="Riley R."/>
            <person name="Andreopoulos W."/>
            <person name="He G."/>
            <person name="Johnson J."/>
            <person name="Nolan M."/>
            <person name="Tritt A."/>
            <person name="Barry K.W."/>
            <person name="Grigoriev I.V."/>
            <person name="Nagy L.G."/>
            <person name="Hibbett D."/>
            <person name="Henrissat B."/>
            <person name="Matheny P.B."/>
            <person name="Labbe J."/>
            <person name="Martin F.M."/>
        </authorList>
    </citation>
    <scope>NUCLEOTIDE SEQUENCE</scope>
    <source>
        <strain evidence="1">FP105234-sp</strain>
    </source>
</reference>
<proteinExistence type="predicted"/>
<keyword evidence="2" id="KW-1185">Reference proteome</keyword>
<protein>
    <submittedName>
        <fullName evidence="1">Uncharacterized protein</fullName>
    </submittedName>
</protein>
<gene>
    <name evidence="1" type="ORF">FA95DRAFT_1568094</name>
</gene>
<name>A0ACB8R1A3_9AGAM</name>